<keyword evidence="3" id="KW-0158">Chromosome</keyword>
<comment type="similarity">
    <text evidence="7">Belongs to the CENP-H/MCM16 family.</text>
</comment>
<dbReference type="FunCoup" id="A0A6J2UNQ7">
    <property type="interactions" value="670"/>
</dbReference>
<dbReference type="CTD" id="64946"/>
<feature type="domain" description="Centromere protein H C-terminal" evidence="9">
    <location>
        <begin position="34"/>
        <end position="231"/>
    </location>
</feature>
<feature type="coiled-coil region" evidence="8">
    <location>
        <begin position="132"/>
        <end position="176"/>
    </location>
</feature>
<organism evidence="10 11">
    <name type="scientific">Chanos chanos</name>
    <name type="common">Milkfish</name>
    <name type="synonym">Mugil chanos</name>
    <dbReference type="NCBI Taxonomy" id="29144"/>
    <lineage>
        <taxon>Eukaryota</taxon>
        <taxon>Metazoa</taxon>
        <taxon>Chordata</taxon>
        <taxon>Craniata</taxon>
        <taxon>Vertebrata</taxon>
        <taxon>Euteleostomi</taxon>
        <taxon>Actinopterygii</taxon>
        <taxon>Neopterygii</taxon>
        <taxon>Teleostei</taxon>
        <taxon>Ostariophysi</taxon>
        <taxon>Gonorynchiformes</taxon>
        <taxon>Chanidae</taxon>
        <taxon>Chanos</taxon>
    </lineage>
</organism>
<dbReference type="GO" id="GO:0007052">
    <property type="term" value="P:mitotic spindle organization"/>
    <property type="evidence" value="ECO:0007669"/>
    <property type="project" value="TreeGrafter"/>
</dbReference>
<keyword evidence="10" id="KW-1185">Reference proteome</keyword>
<dbReference type="Pfam" id="PF05837">
    <property type="entry name" value="CENP-H"/>
    <property type="match status" value="1"/>
</dbReference>
<keyword evidence="4" id="KW-0995">Kinetochore</keyword>
<keyword evidence="5" id="KW-0539">Nucleus</keyword>
<evidence type="ECO:0000256" key="6">
    <source>
        <dbReference type="ARBA" id="ARBA00023328"/>
    </source>
</evidence>
<protein>
    <submittedName>
        <fullName evidence="11">Centromere protein H</fullName>
    </submittedName>
</protein>
<dbReference type="InterPro" id="IPR008426">
    <property type="entry name" value="CENP-H_C"/>
</dbReference>
<evidence type="ECO:0000256" key="8">
    <source>
        <dbReference type="SAM" id="Coils"/>
    </source>
</evidence>
<dbReference type="PANTHER" id="PTHR48122:SF1">
    <property type="entry name" value="CENTROMERE PROTEIN H"/>
    <property type="match status" value="1"/>
</dbReference>
<evidence type="ECO:0000256" key="3">
    <source>
        <dbReference type="ARBA" id="ARBA00022454"/>
    </source>
</evidence>
<dbReference type="GO" id="GO:0007059">
    <property type="term" value="P:chromosome segregation"/>
    <property type="evidence" value="ECO:0007669"/>
    <property type="project" value="TreeGrafter"/>
</dbReference>
<evidence type="ECO:0000256" key="1">
    <source>
        <dbReference type="ARBA" id="ARBA00004123"/>
    </source>
</evidence>
<comment type="subcellular location">
    <subcellularLocation>
        <location evidence="2">Chromosome</location>
        <location evidence="2">Centromere</location>
        <location evidence="2">Kinetochore</location>
    </subcellularLocation>
    <subcellularLocation>
        <location evidence="1">Nucleus</location>
    </subcellularLocation>
</comment>
<dbReference type="Proteomes" id="UP000504632">
    <property type="component" value="Chromosome 1"/>
</dbReference>
<dbReference type="RefSeq" id="XP_030620681.1">
    <property type="nucleotide sequence ID" value="XM_030764821.1"/>
</dbReference>
<keyword evidence="8" id="KW-0175">Coiled coil</keyword>
<accession>A0A6J2UNQ7</accession>
<dbReference type="GO" id="GO:0005634">
    <property type="term" value="C:nucleus"/>
    <property type="evidence" value="ECO:0007669"/>
    <property type="project" value="UniProtKB-SubCell"/>
</dbReference>
<keyword evidence="6" id="KW-0137">Centromere</keyword>
<dbReference type="OrthoDB" id="2274804at2759"/>
<evidence type="ECO:0000256" key="4">
    <source>
        <dbReference type="ARBA" id="ARBA00022838"/>
    </source>
</evidence>
<dbReference type="InParanoid" id="A0A6J2UNQ7"/>
<evidence type="ECO:0000313" key="10">
    <source>
        <dbReference type="Proteomes" id="UP000504632"/>
    </source>
</evidence>
<dbReference type="GO" id="GO:0000776">
    <property type="term" value="C:kinetochore"/>
    <property type="evidence" value="ECO:0007669"/>
    <property type="project" value="UniProtKB-KW"/>
</dbReference>
<name>A0A6J2UNQ7_CHACN</name>
<evidence type="ECO:0000313" key="11">
    <source>
        <dbReference type="RefSeq" id="XP_030620681.1"/>
    </source>
</evidence>
<dbReference type="PANTHER" id="PTHR48122">
    <property type="entry name" value="CENTROMERE PROTEIN H"/>
    <property type="match status" value="1"/>
</dbReference>
<gene>
    <name evidence="11" type="primary">cenph</name>
</gene>
<dbReference type="GO" id="GO:0051382">
    <property type="term" value="P:kinetochore assembly"/>
    <property type="evidence" value="ECO:0007669"/>
    <property type="project" value="InterPro"/>
</dbReference>
<sequence length="235" mass="26457">MDCSPDQEDPLDLSGGALNSCPPAGVSDGVTLAHLLRMKDSMATQCFEMAVNLNMGRNKKFCDAQDAEAHLSKYEEEIEEARVSHFNKTLALKRMQIWNALSEKLTQSDSDDSSEGSLKALAGQNVILCEKTRKVLQESRELQDQITELQKERLELKGLIKKRMQEMSELKRMKENQGELHKQAVERAEEVLEKHQKLAAISQNVLRGLILASKVNWIDDPKLKDIAMGLENLPN</sequence>
<reference evidence="11" key="1">
    <citation type="submission" date="2025-08" db="UniProtKB">
        <authorList>
            <consortium name="RefSeq"/>
        </authorList>
    </citation>
    <scope>IDENTIFICATION</scope>
</reference>
<evidence type="ECO:0000259" key="9">
    <source>
        <dbReference type="Pfam" id="PF05837"/>
    </source>
</evidence>
<dbReference type="InterPro" id="IPR040034">
    <property type="entry name" value="CENP-H"/>
</dbReference>
<dbReference type="GO" id="GO:0043515">
    <property type="term" value="F:kinetochore binding"/>
    <property type="evidence" value="ECO:0007669"/>
    <property type="project" value="TreeGrafter"/>
</dbReference>
<evidence type="ECO:0000256" key="5">
    <source>
        <dbReference type="ARBA" id="ARBA00023242"/>
    </source>
</evidence>
<dbReference type="GeneID" id="115804400"/>
<evidence type="ECO:0000256" key="2">
    <source>
        <dbReference type="ARBA" id="ARBA00004629"/>
    </source>
</evidence>
<proteinExistence type="inferred from homology"/>
<dbReference type="AlphaFoldDB" id="A0A6J2UNQ7"/>
<evidence type="ECO:0000256" key="7">
    <source>
        <dbReference type="ARBA" id="ARBA00025735"/>
    </source>
</evidence>